<dbReference type="AlphaFoldDB" id="A0A0F9BSK1"/>
<sequence length="150" mass="16341">MAGETQNLRQHFVLKYDPLYGRFSRAIKTTDIPSIGHKGVPSATSTDWDMDTYTTDANHALYPYIFTVHSTNTAAQFIIYNGATTTALSLQVDSTGSQSIVTGCDCPLMRIAPSSTLTITVPGEFIDNLTDTYAAFVVAKREPIPSVVEN</sequence>
<reference evidence="1" key="1">
    <citation type="journal article" date="2015" name="Nature">
        <title>Complex archaea that bridge the gap between prokaryotes and eukaryotes.</title>
        <authorList>
            <person name="Spang A."/>
            <person name="Saw J.H."/>
            <person name="Jorgensen S.L."/>
            <person name="Zaremba-Niedzwiedzka K."/>
            <person name="Martijn J."/>
            <person name="Lind A.E."/>
            <person name="van Eijk R."/>
            <person name="Schleper C."/>
            <person name="Guy L."/>
            <person name="Ettema T.J."/>
        </authorList>
    </citation>
    <scope>NUCLEOTIDE SEQUENCE</scope>
</reference>
<organism evidence="1">
    <name type="scientific">marine sediment metagenome</name>
    <dbReference type="NCBI Taxonomy" id="412755"/>
    <lineage>
        <taxon>unclassified sequences</taxon>
        <taxon>metagenomes</taxon>
        <taxon>ecological metagenomes</taxon>
    </lineage>
</organism>
<comment type="caution">
    <text evidence="1">The sequence shown here is derived from an EMBL/GenBank/DDBJ whole genome shotgun (WGS) entry which is preliminary data.</text>
</comment>
<proteinExistence type="predicted"/>
<dbReference type="EMBL" id="LAZR01036428">
    <property type="protein sequence ID" value="KKL24860.1"/>
    <property type="molecule type" value="Genomic_DNA"/>
</dbReference>
<protein>
    <submittedName>
        <fullName evidence="1">Uncharacterized protein</fullName>
    </submittedName>
</protein>
<evidence type="ECO:0000313" key="1">
    <source>
        <dbReference type="EMBL" id="KKL24860.1"/>
    </source>
</evidence>
<gene>
    <name evidence="1" type="ORF">LCGC14_2411110</name>
</gene>
<name>A0A0F9BSK1_9ZZZZ</name>
<accession>A0A0F9BSK1</accession>